<organism evidence="2 3">
    <name type="scientific">Acinetobacter pragensis</name>
    <dbReference type="NCBI Taxonomy" id="1806892"/>
    <lineage>
        <taxon>Bacteria</taxon>
        <taxon>Pseudomonadati</taxon>
        <taxon>Pseudomonadota</taxon>
        <taxon>Gammaproteobacteria</taxon>
        <taxon>Moraxellales</taxon>
        <taxon>Moraxellaceae</taxon>
        <taxon>Acinetobacter</taxon>
    </lineage>
</organism>
<dbReference type="Pfam" id="PF07819">
    <property type="entry name" value="PGAP1"/>
    <property type="match status" value="1"/>
</dbReference>
<dbReference type="RefSeq" id="WP_067668169.1">
    <property type="nucleotide sequence ID" value="NZ_CBCSIK010000010.1"/>
</dbReference>
<evidence type="ECO:0000313" key="2">
    <source>
        <dbReference type="EMBL" id="KYQ72335.1"/>
    </source>
</evidence>
<dbReference type="AlphaFoldDB" id="A0A151Y2T7"/>
<dbReference type="SUPFAM" id="SSF53474">
    <property type="entry name" value="alpha/beta-Hydrolases"/>
    <property type="match status" value="1"/>
</dbReference>
<dbReference type="InterPro" id="IPR029058">
    <property type="entry name" value="AB_hydrolase_fold"/>
</dbReference>
<protein>
    <submittedName>
        <fullName evidence="2">Alpha/beta hydrolase</fullName>
    </submittedName>
</protein>
<feature type="domain" description="GPI inositol-deacylase PGAP1-like alpha/beta" evidence="1">
    <location>
        <begin position="374"/>
        <end position="475"/>
    </location>
</feature>
<keyword evidence="3" id="KW-1185">Reference proteome</keyword>
<dbReference type="PANTHER" id="PTHR37946:SF1">
    <property type="entry name" value="SLL1969 PROTEIN"/>
    <property type="match status" value="1"/>
</dbReference>
<sequence length="655" mass="73845">MLALARNQFILISLFSMSLLQGCQLVTLKEDRLSSSLNNKTDNILTNQQLSSASQHLLLMVNETGASCLSQLENCIAKLRSNETLDSEQIYAAASELYLARALGADQHHECKKDLTQQLSKLPPTKMKLCLDQQLADFDLSLRYSYVYLFKSEQPPESRLFDLRQGQVRTFYNVALSRLITTSYTRFNFQQLPESLMLGASQYNFDYQYYPALEHAAIEKLQSSYNLNFSGLNVINRQEGIGSEFVLVKKPKVQGINQRFILDPEHYYQDKANPNIHEARYLSISATAAPSAGSNIDETLSLKAPLNITLYNPYQYKTADINSRTYTLTANYSVPYGLWLSENKLGKSGYWTLLNKEDNLRMPHIFMLEPYQPNKKVIVMIHGLASSPETWISLTNNIMGDQKLRDNYQVWQVFYSTNMPIFESRFQINALLKQAFAAVQPNTPSAKDAVLIGHSMGGIISRLLVSDADISAQAIPLMNYEQNMQLQRNPIIRERFVFKPIQPISRAIFIAAPHHGTAYADRWFTNLAKKMVVLPLSFLNDVNVQIPNSNNSTAGLVKTGPADLSQKSRFMLLTSNVLPSSSVPYHSIMGNQAKSHLIDQMSDGIVPYQSSHLDGAVSEKVITGGHSIHESPDAILELRRILREHLEQNKSANNQ</sequence>
<evidence type="ECO:0000259" key="1">
    <source>
        <dbReference type="Pfam" id="PF07819"/>
    </source>
</evidence>
<proteinExistence type="predicted"/>
<dbReference type="Gene3D" id="3.40.50.1820">
    <property type="entry name" value="alpha/beta hydrolase"/>
    <property type="match status" value="1"/>
</dbReference>
<dbReference type="PANTHER" id="PTHR37946">
    <property type="entry name" value="SLL1969 PROTEIN"/>
    <property type="match status" value="1"/>
</dbReference>
<reference evidence="2 3" key="1">
    <citation type="submission" date="2016-03" db="EMBL/GenBank/DDBJ databases">
        <title>Acinetobacter genomospecies 28 strain ANC 4149.</title>
        <authorList>
            <person name="Radolfova-Krizova L."/>
            <person name="Nemec A."/>
        </authorList>
    </citation>
    <scope>NUCLEOTIDE SEQUENCE [LARGE SCALE GENOMIC DNA]</scope>
    <source>
        <strain evidence="2 3">ANC 4149</strain>
    </source>
</reference>
<name>A0A151Y2T7_9GAMM</name>
<gene>
    <name evidence="2" type="ORF">AZH43_10380</name>
</gene>
<keyword evidence="2" id="KW-0378">Hydrolase</keyword>
<comment type="caution">
    <text evidence="2">The sequence shown here is derived from an EMBL/GenBank/DDBJ whole genome shotgun (WGS) entry which is preliminary data.</text>
</comment>
<accession>A0A151Y2T7</accession>
<dbReference type="PROSITE" id="PS51257">
    <property type="entry name" value="PROKAR_LIPOPROTEIN"/>
    <property type="match status" value="1"/>
</dbReference>
<dbReference type="OrthoDB" id="869379at2"/>
<dbReference type="InterPro" id="IPR012908">
    <property type="entry name" value="PGAP1-ab_dom-like"/>
</dbReference>
<dbReference type="Proteomes" id="UP000076276">
    <property type="component" value="Unassembled WGS sequence"/>
</dbReference>
<dbReference type="GO" id="GO:0016788">
    <property type="term" value="F:hydrolase activity, acting on ester bonds"/>
    <property type="evidence" value="ECO:0007669"/>
    <property type="project" value="InterPro"/>
</dbReference>
<evidence type="ECO:0000313" key="3">
    <source>
        <dbReference type="Proteomes" id="UP000076276"/>
    </source>
</evidence>
<dbReference type="STRING" id="1806892.AZH43_10380"/>
<dbReference type="EMBL" id="LUAW01000016">
    <property type="protein sequence ID" value="KYQ72335.1"/>
    <property type="molecule type" value="Genomic_DNA"/>
</dbReference>